<feature type="compositionally biased region" description="Basic and acidic residues" evidence="1">
    <location>
        <begin position="47"/>
        <end position="59"/>
    </location>
</feature>
<dbReference type="Gramene" id="PUZ41577">
    <property type="protein sequence ID" value="PUZ41577"/>
    <property type="gene ID" value="GQ55_9G516000"/>
</dbReference>
<keyword evidence="3" id="KW-1185">Reference proteome</keyword>
<feature type="compositionally biased region" description="Basic and acidic residues" evidence="1">
    <location>
        <begin position="68"/>
        <end position="78"/>
    </location>
</feature>
<organism evidence="2 3">
    <name type="scientific">Panicum hallii var. hallii</name>
    <dbReference type="NCBI Taxonomy" id="1504633"/>
    <lineage>
        <taxon>Eukaryota</taxon>
        <taxon>Viridiplantae</taxon>
        <taxon>Streptophyta</taxon>
        <taxon>Embryophyta</taxon>
        <taxon>Tracheophyta</taxon>
        <taxon>Spermatophyta</taxon>
        <taxon>Magnoliopsida</taxon>
        <taxon>Liliopsida</taxon>
        <taxon>Poales</taxon>
        <taxon>Poaceae</taxon>
        <taxon>PACMAD clade</taxon>
        <taxon>Panicoideae</taxon>
        <taxon>Panicodae</taxon>
        <taxon>Paniceae</taxon>
        <taxon>Panicinae</taxon>
        <taxon>Panicum</taxon>
        <taxon>Panicum sect. Panicum</taxon>
    </lineage>
</organism>
<dbReference type="AlphaFoldDB" id="A0A2T7CE09"/>
<protein>
    <submittedName>
        <fullName evidence="2">Uncharacterized protein</fullName>
    </submittedName>
</protein>
<dbReference type="EMBL" id="CM009757">
    <property type="protein sequence ID" value="PUZ41577.1"/>
    <property type="molecule type" value="Genomic_DNA"/>
</dbReference>
<gene>
    <name evidence="2" type="ORF">GQ55_9G516000</name>
</gene>
<dbReference type="Proteomes" id="UP000244336">
    <property type="component" value="Chromosome 9"/>
</dbReference>
<feature type="region of interest" description="Disordered" evidence="1">
    <location>
        <begin position="15"/>
        <end position="121"/>
    </location>
</feature>
<reference evidence="2 3" key="1">
    <citation type="submission" date="2018-04" db="EMBL/GenBank/DDBJ databases">
        <title>WGS assembly of Panicum hallii var. hallii HAL2.</title>
        <authorList>
            <person name="Lovell J."/>
            <person name="Jenkins J."/>
            <person name="Lowry D."/>
            <person name="Mamidi S."/>
            <person name="Sreedasyam A."/>
            <person name="Weng X."/>
            <person name="Barry K."/>
            <person name="Bonette J."/>
            <person name="Campitelli B."/>
            <person name="Daum C."/>
            <person name="Gordon S."/>
            <person name="Gould B."/>
            <person name="Lipzen A."/>
            <person name="MacQueen A."/>
            <person name="Palacio-Mejia J."/>
            <person name="Plott C."/>
            <person name="Shakirov E."/>
            <person name="Shu S."/>
            <person name="Yoshinaga Y."/>
            <person name="Zane M."/>
            <person name="Rokhsar D."/>
            <person name="Grimwood J."/>
            <person name="Schmutz J."/>
            <person name="Juenger T."/>
        </authorList>
    </citation>
    <scope>NUCLEOTIDE SEQUENCE [LARGE SCALE GENOMIC DNA]</scope>
    <source>
        <strain evidence="3">cv. HAL2</strain>
    </source>
</reference>
<sequence length="121" mass="11884">MALCLYKKAPQPCTAPRARITHAATPRKTTPSLRGGGSSRPPAFRWARRDAMDGGDPPRKPHGNRYPRRGDIKRKIIKDLTGGGGGGGGDSGSWGGGGGGGGGGDAGGGSAAGGGGGYGAD</sequence>
<accession>A0A2T7CE09</accession>
<evidence type="ECO:0000256" key="1">
    <source>
        <dbReference type="SAM" id="MobiDB-lite"/>
    </source>
</evidence>
<feature type="compositionally biased region" description="Gly residues" evidence="1">
    <location>
        <begin position="81"/>
        <end position="121"/>
    </location>
</feature>
<evidence type="ECO:0000313" key="3">
    <source>
        <dbReference type="Proteomes" id="UP000244336"/>
    </source>
</evidence>
<evidence type="ECO:0000313" key="2">
    <source>
        <dbReference type="EMBL" id="PUZ41577.1"/>
    </source>
</evidence>
<proteinExistence type="predicted"/>
<name>A0A2T7CE09_9POAL</name>